<name>A0A1S1U3B6_9BURK</name>
<accession>A0A1S1U3B6</accession>
<comment type="caution">
    <text evidence="1">The sequence shown here is derived from an EMBL/GenBank/DDBJ whole genome shotgun (WGS) entry which is preliminary data.</text>
</comment>
<dbReference type="Proteomes" id="UP000179840">
    <property type="component" value="Unassembled WGS sequence"/>
</dbReference>
<gene>
    <name evidence="1" type="ORF">AKG95_21880</name>
</gene>
<evidence type="ECO:0000313" key="1">
    <source>
        <dbReference type="EMBL" id="OHV94945.1"/>
    </source>
</evidence>
<evidence type="ECO:0000313" key="2">
    <source>
        <dbReference type="Proteomes" id="UP000179840"/>
    </source>
</evidence>
<dbReference type="RefSeq" id="WP_071079015.1">
    <property type="nucleotide sequence ID" value="NZ_LFKP01000011.1"/>
</dbReference>
<organism evidence="1 2">
    <name type="scientific">Janthinobacterium lividum</name>
    <dbReference type="NCBI Taxonomy" id="29581"/>
    <lineage>
        <taxon>Bacteria</taxon>
        <taxon>Pseudomonadati</taxon>
        <taxon>Pseudomonadota</taxon>
        <taxon>Betaproteobacteria</taxon>
        <taxon>Burkholderiales</taxon>
        <taxon>Oxalobacteraceae</taxon>
        <taxon>Janthinobacterium</taxon>
    </lineage>
</organism>
<reference evidence="1 2" key="1">
    <citation type="submission" date="2015-06" db="EMBL/GenBank/DDBJ databases">
        <title>Draft genome sequencing of a biphenyl-degrading bacterium, Janthinobacterium lividum MEG1.</title>
        <authorList>
            <person name="Shimodaira J."/>
            <person name="Hatta T."/>
        </authorList>
    </citation>
    <scope>NUCLEOTIDE SEQUENCE [LARGE SCALE GENOMIC DNA]</scope>
    <source>
        <strain evidence="1 2">MEG1</strain>
    </source>
</reference>
<protein>
    <submittedName>
        <fullName evidence="1">Uncharacterized protein</fullName>
    </submittedName>
</protein>
<sequence>MSYANPTTHNGFLITAYACELPEGCWQGQLVLSKCGFEEVRQANLENRSTQHEAEQSALAMGWQLANYVLPLRTVDDK</sequence>
<proteinExistence type="predicted"/>
<dbReference type="EMBL" id="LFKP01000011">
    <property type="protein sequence ID" value="OHV94945.1"/>
    <property type="molecule type" value="Genomic_DNA"/>
</dbReference>
<dbReference type="AlphaFoldDB" id="A0A1S1U3B6"/>